<evidence type="ECO:0000256" key="3">
    <source>
        <dbReference type="SAM" id="SignalP"/>
    </source>
</evidence>
<dbReference type="Proteomes" id="UP000601361">
    <property type="component" value="Unassembled WGS sequence"/>
</dbReference>
<protein>
    <submittedName>
        <fullName evidence="4">OmpH family outer membrane protein</fullName>
    </submittedName>
</protein>
<comment type="caution">
    <text evidence="4">The sequence shown here is derived from an EMBL/GenBank/DDBJ whole genome shotgun (WGS) entry which is preliminary data.</text>
</comment>
<evidence type="ECO:0000256" key="1">
    <source>
        <dbReference type="ARBA" id="ARBA00009091"/>
    </source>
</evidence>
<feature type="chain" id="PRO_5045043371" evidence="3">
    <location>
        <begin position="21"/>
        <end position="151"/>
    </location>
</feature>
<proteinExistence type="inferred from homology"/>
<comment type="similarity">
    <text evidence="1">Belongs to the Skp family.</text>
</comment>
<dbReference type="RefSeq" id="WP_188559600.1">
    <property type="nucleotide sequence ID" value="NZ_BMGS01000014.1"/>
</dbReference>
<dbReference type="EMBL" id="BMGS01000014">
    <property type="protein sequence ID" value="GGG59601.1"/>
    <property type="molecule type" value="Genomic_DNA"/>
</dbReference>
<evidence type="ECO:0000256" key="2">
    <source>
        <dbReference type="ARBA" id="ARBA00022729"/>
    </source>
</evidence>
<sequence length="151" mass="17010">MKYPYSIFLAGILSSCFACSSNKIGYINPTKILQQYHGASPRQVEFKAKAQEWQARFDSLRTEQAPAEQLAQYQAAIQQRAATEEARLNQQVLQEVNAYIKQYGREHSYHLILGATEQGNLVYAAEGADLTDDIITGLNTQYDSQHAATYR</sequence>
<name>A0ABQ1X7G5_9BACT</name>
<dbReference type="SMART" id="SM00935">
    <property type="entry name" value="OmpH"/>
    <property type="match status" value="1"/>
</dbReference>
<gene>
    <name evidence="4" type="ORF">GCM10011378_39490</name>
</gene>
<dbReference type="PANTHER" id="PTHR35089:SF1">
    <property type="entry name" value="CHAPERONE PROTEIN SKP"/>
    <property type="match status" value="1"/>
</dbReference>
<dbReference type="PANTHER" id="PTHR35089">
    <property type="entry name" value="CHAPERONE PROTEIN SKP"/>
    <property type="match status" value="1"/>
</dbReference>
<dbReference type="InterPro" id="IPR024930">
    <property type="entry name" value="Skp_dom_sf"/>
</dbReference>
<keyword evidence="2 3" id="KW-0732">Signal</keyword>
<dbReference type="InterPro" id="IPR005632">
    <property type="entry name" value="Chaperone_Skp"/>
</dbReference>
<dbReference type="Gene3D" id="3.30.910.20">
    <property type="entry name" value="Skp domain"/>
    <property type="match status" value="1"/>
</dbReference>
<reference evidence="5" key="1">
    <citation type="journal article" date="2019" name="Int. J. Syst. Evol. Microbiol.">
        <title>The Global Catalogue of Microorganisms (GCM) 10K type strain sequencing project: providing services to taxonomists for standard genome sequencing and annotation.</title>
        <authorList>
            <consortium name="The Broad Institute Genomics Platform"/>
            <consortium name="The Broad Institute Genome Sequencing Center for Infectious Disease"/>
            <person name="Wu L."/>
            <person name="Ma J."/>
        </authorList>
    </citation>
    <scope>NUCLEOTIDE SEQUENCE [LARGE SCALE GENOMIC DNA]</scope>
    <source>
        <strain evidence="5">CGMCC 1.12990</strain>
    </source>
</reference>
<dbReference type="Pfam" id="PF03938">
    <property type="entry name" value="OmpH"/>
    <property type="match status" value="1"/>
</dbReference>
<organism evidence="4 5">
    <name type="scientific">Hymenobacter glacieicola</name>
    <dbReference type="NCBI Taxonomy" id="1562124"/>
    <lineage>
        <taxon>Bacteria</taxon>
        <taxon>Pseudomonadati</taxon>
        <taxon>Bacteroidota</taxon>
        <taxon>Cytophagia</taxon>
        <taxon>Cytophagales</taxon>
        <taxon>Hymenobacteraceae</taxon>
        <taxon>Hymenobacter</taxon>
    </lineage>
</organism>
<evidence type="ECO:0000313" key="4">
    <source>
        <dbReference type="EMBL" id="GGG59601.1"/>
    </source>
</evidence>
<dbReference type="PROSITE" id="PS51257">
    <property type="entry name" value="PROKAR_LIPOPROTEIN"/>
    <property type="match status" value="1"/>
</dbReference>
<evidence type="ECO:0000313" key="5">
    <source>
        <dbReference type="Proteomes" id="UP000601361"/>
    </source>
</evidence>
<feature type="signal peptide" evidence="3">
    <location>
        <begin position="1"/>
        <end position="20"/>
    </location>
</feature>
<dbReference type="SUPFAM" id="SSF111384">
    <property type="entry name" value="OmpH-like"/>
    <property type="match status" value="1"/>
</dbReference>
<accession>A0ABQ1X7G5</accession>
<keyword evidence="5" id="KW-1185">Reference proteome</keyword>